<comment type="caution">
    <text evidence="1">The sequence shown here is derived from an EMBL/GenBank/DDBJ whole genome shotgun (WGS) entry which is preliminary data.</text>
</comment>
<accession>A0ABQ3XJ76</accession>
<evidence type="ECO:0000313" key="1">
    <source>
        <dbReference type="EMBL" id="GID58470.1"/>
    </source>
</evidence>
<protein>
    <submittedName>
        <fullName evidence="1">Uncharacterized protein</fullName>
    </submittedName>
</protein>
<organism evidence="1 2">
    <name type="scientific">Actinoplanes couchii</name>
    <dbReference type="NCBI Taxonomy" id="403638"/>
    <lineage>
        <taxon>Bacteria</taxon>
        <taxon>Bacillati</taxon>
        <taxon>Actinomycetota</taxon>
        <taxon>Actinomycetes</taxon>
        <taxon>Micromonosporales</taxon>
        <taxon>Micromonosporaceae</taxon>
        <taxon>Actinoplanes</taxon>
    </lineage>
</organism>
<dbReference type="EMBL" id="BOMG01000085">
    <property type="protein sequence ID" value="GID58470.1"/>
    <property type="molecule type" value="Genomic_DNA"/>
</dbReference>
<dbReference type="Proteomes" id="UP000612282">
    <property type="component" value="Unassembled WGS sequence"/>
</dbReference>
<proteinExistence type="predicted"/>
<evidence type="ECO:0000313" key="2">
    <source>
        <dbReference type="Proteomes" id="UP000612282"/>
    </source>
</evidence>
<reference evidence="1 2" key="1">
    <citation type="submission" date="2021-01" db="EMBL/GenBank/DDBJ databases">
        <title>Whole genome shotgun sequence of Actinoplanes couchii NBRC 106145.</title>
        <authorList>
            <person name="Komaki H."/>
            <person name="Tamura T."/>
        </authorList>
    </citation>
    <scope>NUCLEOTIDE SEQUENCE [LARGE SCALE GENOMIC DNA]</scope>
    <source>
        <strain evidence="1 2">NBRC 106145</strain>
    </source>
</reference>
<gene>
    <name evidence="1" type="ORF">Aco03nite_068740</name>
</gene>
<sequence>MATRVIADQLLLVDTVGRWFHLETPTFVGAGQAYWVDRSVGALCVERGEGRVSLHFGEMCR</sequence>
<name>A0ABQ3XJ76_9ACTN</name>
<keyword evidence="2" id="KW-1185">Reference proteome</keyword>